<dbReference type="InterPro" id="IPR003777">
    <property type="entry name" value="XdhC_CoxI"/>
</dbReference>
<organism evidence="3 4">
    <name type="scientific">Tunturiibacter lichenicola</name>
    <dbReference type="NCBI Taxonomy" id="2051959"/>
    <lineage>
        <taxon>Bacteria</taxon>
        <taxon>Pseudomonadati</taxon>
        <taxon>Acidobacteriota</taxon>
        <taxon>Terriglobia</taxon>
        <taxon>Terriglobales</taxon>
        <taxon>Acidobacteriaceae</taxon>
        <taxon>Tunturiibacter</taxon>
    </lineage>
</organism>
<dbReference type="PANTHER" id="PTHR30388:SF6">
    <property type="entry name" value="XANTHINE DEHYDROGENASE SUBUNIT A-RELATED"/>
    <property type="match status" value="1"/>
</dbReference>
<reference evidence="3 4" key="1">
    <citation type="submission" date="2020-07" db="EMBL/GenBank/DDBJ databases">
        <title>Genomic Encyclopedia of Type Strains, Phase IV (KMG-V): Genome sequencing to study the core and pangenomes of soil and plant-associated prokaryotes.</title>
        <authorList>
            <person name="Whitman W."/>
        </authorList>
    </citation>
    <scope>NUCLEOTIDE SEQUENCE [LARGE SCALE GENOMIC DNA]</scope>
    <source>
        <strain evidence="3 4">M8UP30</strain>
    </source>
</reference>
<dbReference type="PANTHER" id="PTHR30388">
    <property type="entry name" value="ALDEHYDE OXIDOREDUCTASE MOLYBDENUM COFACTOR ASSEMBLY PROTEIN"/>
    <property type="match status" value="1"/>
</dbReference>
<dbReference type="InterPro" id="IPR027051">
    <property type="entry name" value="XdhC_Rossmann_dom"/>
</dbReference>
<feature type="domain" description="XdhC Rossmann" evidence="2">
    <location>
        <begin position="190"/>
        <end position="333"/>
    </location>
</feature>
<dbReference type="Pfam" id="PF02625">
    <property type="entry name" value="XdhC_CoxI"/>
    <property type="match status" value="1"/>
</dbReference>
<proteinExistence type="predicted"/>
<name>A0A7Y9NPC1_9BACT</name>
<dbReference type="Proteomes" id="UP000534186">
    <property type="component" value="Unassembled WGS sequence"/>
</dbReference>
<accession>A0A7Y9NPC1</accession>
<dbReference type="Pfam" id="PF13478">
    <property type="entry name" value="XdhC_C"/>
    <property type="match status" value="1"/>
</dbReference>
<gene>
    <name evidence="3" type="ORF">HDF12_003494</name>
</gene>
<dbReference type="AlphaFoldDB" id="A0A7Y9NPC1"/>
<evidence type="ECO:0000259" key="2">
    <source>
        <dbReference type="Pfam" id="PF13478"/>
    </source>
</evidence>
<dbReference type="EMBL" id="JACCCV010000002">
    <property type="protein sequence ID" value="NYF53095.1"/>
    <property type="molecule type" value="Genomic_DNA"/>
</dbReference>
<evidence type="ECO:0000259" key="1">
    <source>
        <dbReference type="Pfam" id="PF02625"/>
    </source>
</evidence>
<sequence>MKESRQIVRMWRQGGAAAMVTLVRVEGSSYRRPGARLLLGKQGEYAGTISGGCLEAEVMRKAAWLVRDGAVVERYSTMFDDTAEVPFGLGCGGIVDLLIEPVDTPECRAALAALEVALAGDEVTVLTWLPCAGRSLERAVLAATGDFTFASAGLTEPELMEARAAVLLRGAVANMLSGVFVERITTPQRLFVLGAGDDAKPVVSMAALLGWSVSVMDGRAQMARADRFPEAERVIVASAASSELLAIRPDDAVVLMTHSYEQDRDLLAAVLPLHPRYLGLLGARHRSSLLVSEAAAILGWTVGACCDRIYAPVGLDLGGDGPEAIALAVIAEVQASCMGKLGASRRLSPEDVEIHLREGGVARYLQTQCALDVA</sequence>
<dbReference type="Gene3D" id="3.40.50.720">
    <property type="entry name" value="NAD(P)-binding Rossmann-like Domain"/>
    <property type="match status" value="1"/>
</dbReference>
<dbReference type="InterPro" id="IPR052698">
    <property type="entry name" value="MoCofactor_Util/Proc"/>
</dbReference>
<evidence type="ECO:0000313" key="4">
    <source>
        <dbReference type="Proteomes" id="UP000534186"/>
    </source>
</evidence>
<feature type="domain" description="XdhC- CoxI" evidence="1">
    <location>
        <begin position="11"/>
        <end position="75"/>
    </location>
</feature>
<protein>
    <submittedName>
        <fullName evidence="3">Xanthine/CO dehydrogenase XdhC/CoxF family maturation factor</fullName>
    </submittedName>
</protein>
<evidence type="ECO:0000313" key="3">
    <source>
        <dbReference type="EMBL" id="NYF53095.1"/>
    </source>
</evidence>
<comment type="caution">
    <text evidence="3">The sequence shown here is derived from an EMBL/GenBank/DDBJ whole genome shotgun (WGS) entry which is preliminary data.</text>
</comment>